<name>A0AA39P9V5_9AGAR</name>
<comment type="catalytic activity">
    <reaction evidence="11">
        <text>alpha-NAD(+) + H2O = ADP-D-ribose + nicotinamide + H(+)</text>
        <dbReference type="Rhea" id="RHEA:68792"/>
        <dbReference type="ChEBI" id="CHEBI:15377"/>
        <dbReference type="ChEBI" id="CHEBI:15378"/>
        <dbReference type="ChEBI" id="CHEBI:17154"/>
        <dbReference type="ChEBI" id="CHEBI:57967"/>
        <dbReference type="ChEBI" id="CHEBI:77017"/>
    </reaction>
</comment>
<evidence type="ECO:0000256" key="1">
    <source>
        <dbReference type="ARBA" id="ARBA00010702"/>
    </source>
</evidence>
<evidence type="ECO:0000256" key="11">
    <source>
        <dbReference type="ARBA" id="ARBA00049015"/>
    </source>
</evidence>
<organism evidence="14 15">
    <name type="scientific">Armillaria novae-zelandiae</name>
    <dbReference type="NCBI Taxonomy" id="153914"/>
    <lineage>
        <taxon>Eukaryota</taxon>
        <taxon>Fungi</taxon>
        <taxon>Dikarya</taxon>
        <taxon>Basidiomycota</taxon>
        <taxon>Agaricomycotina</taxon>
        <taxon>Agaricomycetes</taxon>
        <taxon>Agaricomycetidae</taxon>
        <taxon>Agaricales</taxon>
        <taxon>Marasmiineae</taxon>
        <taxon>Physalacriaceae</taxon>
        <taxon>Armillaria</taxon>
    </lineage>
</organism>
<protein>
    <recommendedName>
        <fullName evidence="4">ADP-ribosylhydrolase ARH3</fullName>
        <ecNumber evidence="2">3.2.1.143</ecNumber>
    </recommendedName>
    <alternativeName>
        <fullName evidence="5">ADP-ribose glycohydrolase ARH3</fullName>
    </alternativeName>
    <alternativeName>
        <fullName evidence="6">ADP-ribosylhydrolase 3</fullName>
    </alternativeName>
    <alternativeName>
        <fullName evidence="9">O-acetyl-ADP-ribose deacetylase ARH3</fullName>
    </alternativeName>
    <alternativeName>
        <fullName evidence="10">Poly(ADP-ribose) glycohydrolase ARH3</fullName>
    </alternativeName>
    <alternativeName>
        <fullName evidence="8">[Protein ADP-ribosylarginine] hydrolase-like protein 2</fullName>
    </alternativeName>
    <alternativeName>
        <fullName evidence="7">[Protein ADP-ribosylserine] hydrolase</fullName>
    </alternativeName>
</protein>
<comment type="caution">
    <text evidence="14">The sequence shown here is derived from an EMBL/GenBank/DDBJ whole genome shotgun (WGS) entry which is preliminary data.</text>
</comment>
<dbReference type="GO" id="GO:0046872">
    <property type="term" value="F:metal ion binding"/>
    <property type="evidence" value="ECO:0007669"/>
    <property type="project" value="UniProtKB-KW"/>
</dbReference>
<feature type="binding site" evidence="12">
    <location>
        <position position="123"/>
    </location>
    <ligand>
        <name>Mg(2+)</name>
        <dbReference type="ChEBI" id="CHEBI:18420"/>
        <label>1</label>
    </ligand>
</feature>
<keyword evidence="3" id="KW-0378">Hydrolase</keyword>
<evidence type="ECO:0000256" key="12">
    <source>
        <dbReference type="PIRSR" id="PIRSR605502-1"/>
    </source>
</evidence>
<dbReference type="Gene3D" id="1.10.4080.10">
    <property type="entry name" value="ADP-ribosylation/Crystallin J1"/>
    <property type="match status" value="1"/>
</dbReference>
<feature type="binding site" evidence="12">
    <location>
        <position position="124"/>
    </location>
    <ligand>
        <name>Mg(2+)</name>
        <dbReference type="ChEBI" id="CHEBI:18420"/>
        <label>1</label>
    </ligand>
</feature>
<evidence type="ECO:0000313" key="15">
    <source>
        <dbReference type="Proteomes" id="UP001175227"/>
    </source>
</evidence>
<gene>
    <name evidence="14" type="ORF">IW261DRAFT_123732</name>
</gene>
<dbReference type="InterPro" id="IPR036705">
    <property type="entry name" value="Ribosyl_crysJ1_sf"/>
</dbReference>
<evidence type="ECO:0000256" key="10">
    <source>
        <dbReference type="ARBA" id="ARBA00043193"/>
    </source>
</evidence>
<evidence type="ECO:0000256" key="6">
    <source>
        <dbReference type="ARBA" id="ARBA00042471"/>
    </source>
</evidence>
<dbReference type="Proteomes" id="UP001175227">
    <property type="component" value="Unassembled WGS sequence"/>
</dbReference>
<evidence type="ECO:0000256" key="9">
    <source>
        <dbReference type="ARBA" id="ARBA00043187"/>
    </source>
</evidence>
<dbReference type="PANTHER" id="PTHR16222">
    <property type="entry name" value="ADP-RIBOSYLGLYCOHYDROLASE"/>
    <property type="match status" value="1"/>
</dbReference>
<dbReference type="EMBL" id="JAUEPR010000010">
    <property type="protein sequence ID" value="KAK0480277.1"/>
    <property type="molecule type" value="Genomic_DNA"/>
</dbReference>
<feature type="binding site" evidence="12">
    <location>
        <position position="122"/>
    </location>
    <ligand>
        <name>Mg(2+)</name>
        <dbReference type="ChEBI" id="CHEBI:18420"/>
        <label>1</label>
    </ligand>
</feature>
<keyword evidence="15" id="KW-1185">Reference proteome</keyword>
<keyword evidence="12" id="KW-0479">Metal-binding</keyword>
<feature type="signal peptide" evidence="13">
    <location>
        <begin position="1"/>
        <end position="36"/>
    </location>
</feature>
<evidence type="ECO:0000256" key="13">
    <source>
        <dbReference type="SAM" id="SignalP"/>
    </source>
</evidence>
<feature type="binding site" evidence="12">
    <location>
        <position position="385"/>
    </location>
    <ligand>
        <name>Mg(2+)</name>
        <dbReference type="ChEBI" id="CHEBI:18420"/>
        <label>1</label>
    </ligand>
</feature>
<evidence type="ECO:0000256" key="2">
    <source>
        <dbReference type="ARBA" id="ARBA00012255"/>
    </source>
</evidence>
<reference evidence="14" key="1">
    <citation type="submission" date="2023-06" db="EMBL/GenBank/DDBJ databases">
        <authorList>
            <consortium name="Lawrence Berkeley National Laboratory"/>
            <person name="Ahrendt S."/>
            <person name="Sahu N."/>
            <person name="Indic B."/>
            <person name="Wong-Bajracharya J."/>
            <person name="Merenyi Z."/>
            <person name="Ke H.-M."/>
            <person name="Monk M."/>
            <person name="Kocsube S."/>
            <person name="Drula E."/>
            <person name="Lipzen A."/>
            <person name="Balint B."/>
            <person name="Henrissat B."/>
            <person name="Andreopoulos B."/>
            <person name="Martin F.M."/>
            <person name="Harder C.B."/>
            <person name="Rigling D."/>
            <person name="Ford K.L."/>
            <person name="Foster G.D."/>
            <person name="Pangilinan J."/>
            <person name="Papanicolaou A."/>
            <person name="Barry K."/>
            <person name="LaButti K."/>
            <person name="Viragh M."/>
            <person name="Koriabine M."/>
            <person name="Yan M."/>
            <person name="Riley R."/>
            <person name="Champramary S."/>
            <person name="Plett K.L."/>
            <person name="Tsai I.J."/>
            <person name="Slot J."/>
            <person name="Sipos G."/>
            <person name="Plett J."/>
            <person name="Nagy L.G."/>
            <person name="Grigoriev I.V."/>
        </authorList>
    </citation>
    <scope>NUCLEOTIDE SEQUENCE</scope>
    <source>
        <strain evidence="14">ICMP 16352</strain>
    </source>
</reference>
<evidence type="ECO:0000256" key="4">
    <source>
        <dbReference type="ARBA" id="ARBA00041057"/>
    </source>
</evidence>
<dbReference type="GO" id="GO:0004649">
    <property type="term" value="F:poly(ADP-ribose) glycohydrolase activity"/>
    <property type="evidence" value="ECO:0007669"/>
    <property type="project" value="UniProtKB-EC"/>
</dbReference>
<proteinExistence type="inferred from homology"/>
<evidence type="ECO:0000256" key="3">
    <source>
        <dbReference type="ARBA" id="ARBA00022801"/>
    </source>
</evidence>
<evidence type="ECO:0000256" key="5">
    <source>
        <dbReference type="ARBA" id="ARBA00042398"/>
    </source>
</evidence>
<evidence type="ECO:0000256" key="8">
    <source>
        <dbReference type="ARBA" id="ARBA00042850"/>
    </source>
</evidence>
<accession>A0AA39P9V5</accession>
<sequence length="446" mass="48705">MTARRKTTRACHISIIALRALLALFLYCYQSTATAAMGNCLNNHGQDHGAQESLYRTTMNAPLHLQNATKAAPATKIRASILATALVDALGGPAEFQARFSFDIIDSMVPNANFSLPPGVWTDDTSMTLCLAQSLATYRLDDAMPPGGFDECHQLAAYTEWWKRGVLSATGKCFDIGNTICRALTIYSSNPTKRPLRRIQDQLSGEFSSGNGSLMRIVPVGLAYWRDEIQARDYARRSSATTHPNELCKEACEVWTGAICKIMASMTASEGPDITKLDLLVYFASFSYSHPKLRELLALPSSAPSPPSAAKELEGYYRRYHPLMKLITQCESEAKDSKLLLYLPQPETLPSSGYVVDTLIAALYSFLSTNTFEQGAIVAVNMGNDADTLGAVYGGLAGCWYGTELNVASDTFWSAKVAKWYKSLVKKDIIADVSEALVTFSDGLAK</sequence>
<dbReference type="EC" id="3.2.1.143" evidence="2"/>
<comment type="cofactor">
    <cofactor evidence="12">
        <name>Mg(2+)</name>
        <dbReference type="ChEBI" id="CHEBI:18420"/>
    </cofactor>
    <text evidence="12">Binds 2 magnesium ions per subunit.</text>
</comment>
<feature type="binding site" evidence="12">
    <location>
        <position position="388"/>
    </location>
    <ligand>
        <name>Mg(2+)</name>
        <dbReference type="ChEBI" id="CHEBI:18420"/>
        <label>1</label>
    </ligand>
</feature>
<dbReference type="PANTHER" id="PTHR16222:SF24">
    <property type="entry name" value="ADP-RIBOSYLHYDROLASE ARH3"/>
    <property type="match status" value="1"/>
</dbReference>
<dbReference type="Pfam" id="PF03747">
    <property type="entry name" value="ADP_ribosyl_GH"/>
    <property type="match status" value="1"/>
</dbReference>
<comment type="similarity">
    <text evidence="1">Belongs to the ADP-ribosylglycohydrolase family.</text>
</comment>
<keyword evidence="13" id="KW-0732">Signal</keyword>
<keyword evidence="12" id="KW-0460">Magnesium</keyword>
<evidence type="ECO:0000256" key="7">
    <source>
        <dbReference type="ARBA" id="ARBA00042722"/>
    </source>
</evidence>
<dbReference type="InterPro" id="IPR005502">
    <property type="entry name" value="Ribosyl_crysJ1"/>
</dbReference>
<dbReference type="SUPFAM" id="SSF101478">
    <property type="entry name" value="ADP-ribosylglycohydrolase"/>
    <property type="match status" value="1"/>
</dbReference>
<feature type="chain" id="PRO_5041238279" description="ADP-ribosylhydrolase ARH3" evidence="13">
    <location>
        <begin position="37"/>
        <end position="446"/>
    </location>
</feature>
<evidence type="ECO:0000313" key="14">
    <source>
        <dbReference type="EMBL" id="KAK0480277.1"/>
    </source>
</evidence>
<feature type="binding site" evidence="12">
    <location>
        <position position="387"/>
    </location>
    <ligand>
        <name>Mg(2+)</name>
        <dbReference type="ChEBI" id="CHEBI:18420"/>
        <label>1</label>
    </ligand>
</feature>
<dbReference type="AlphaFoldDB" id="A0AA39P9V5"/>
<dbReference type="InterPro" id="IPR050792">
    <property type="entry name" value="ADP-ribosylglycohydrolase"/>
</dbReference>